<dbReference type="GO" id="GO:0005783">
    <property type="term" value="C:endoplasmic reticulum"/>
    <property type="evidence" value="ECO:0007669"/>
    <property type="project" value="TreeGrafter"/>
</dbReference>
<evidence type="ECO:0000313" key="2">
    <source>
        <dbReference type="Proteomes" id="UP001054857"/>
    </source>
</evidence>
<evidence type="ECO:0008006" key="3">
    <source>
        <dbReference type="Google" id="ProtNLM"/>
    </source>
</evidence>
<keyword evidence="2" id="KW-1185">Reference proteome</keyword>
<reference evidence="1 2" key="1">
    <citation type="journal article" date="2021" name="Sci. Rep.">
        <title>Genome sequencing of the multicellular alga Astrephomene provides insights into convergent evolution of germ-soma differentiation.</title>
        <authorList>
            <person name="Yamashita S."/>
            <person name="Yamamoto K."/>
            <person name="Matsuzaki R."/>
            <person name="Suzuki S."/>
            <person name="Yamaguchi H."/>
            <person name="Hirooka S."/>
            <person name="Minakuchi Y."/>
            <person name="Miyagishima S."/>
            <person name="Kawachi M."/>
            <person name="Toyoda A."/>
            <person name="Nozaki H."/>
        </authorList>
    </citation>
    <scope>NUCLEOTIDE SEQUENCE [LARGE SCALE GENOMIC DNA]</scope>
    <source>
        <strain evidence="1 2">NIES-4017</strain>
    </source>
</reference>
<proteinExistence type="predicted"/>
<gene>
    <name evidence="1" type="ORF">Agub_g2382</name>
</gene>
<dbReference type="PANTHER" id="PTHR12393">
    <property type="entry name" value="SPHINGOMYELIN PHOSPHODIESTERASE RELATED"/>
    <property type="match status" value="1"/>
</dbReference>
<comment type="caution">
    <text evidence="1">The sequence shown here is derived from an EMBL/GenBank/DDBJ whole genome shotgun (WGS) entry which is preliminary data.</text>
</comment>
<dbReference type="GO" id="GO:0016020">
    <property type="term" value="C:membrane"/>
    <property type="evidence" value="ECO:0007669"/>
    <property type="project" value="TreeGrafter"/>
</dbReference>
<dbReference type="GO" id="GO:0046513">
    <property type="term" value="P:ceramide biosynthetic process"/>
    <property type="evidence" value="ECO:0007669"/>
    <property type="project" value="TreeGrafter"/>
</dbReference>
<protein>
    <recommendedName>
        <fullName evidence="3">Ankyrin repeat domain-containing protein</fullName>
    </recommendedName>
</protein>
<organism evidence="1 2">
    <name type="scientific">Astrephomene gubernaculifera</name>
    <dbReference type="NCBI Taxonomy" id="47775"/>
    <lineage>
        <taxon>Eukaryota</taxon>
        <taxon>Viridiplantae</taxon>
        <taxon>Chlorophyta</taxon>
        <taxon>core chlorophytes</taxon>
        <taxon>Chlorophyceae</taxon>
        <taxon>CS clade</taxon>
        <taxon>Chlamydomonadales</taxon>
        <taxon>Astrephomenaceae</taxon>
        <taxon>Astrephomene</taxon>
    </lineage>
</organism>
<dbReference type="EMBL" id="BMAR01000002">
    <property type="protein sequence ID" value="GFR41646.1"/>
    <property type="molecule type" value="Genomic_DNA"/>
</dbReference>
<sequence length="560" mass="61072">MLSFLKCQKGSSSGLRRELSPNISPQQPIPSYIWPQLQPELADHIISFLPPNEVACTVRLINKAAAAQFRGPRYSIVKLSSPVPPHAFKEQWERPGAMRGLTRQRWQKLQRLTALSDSLPNLQVAVAVTRVLDMQKCDDRLTSVAEAAAKTGQLEMCQWLVQQQAHPLLHVVKVAAAGAGQQAICEWCLAAGCPWSAVAVYAAARGGHVGLVEWLLQQRPAEDAHVGADALIVAAAVGCELHTLQRLYRDWVGEQPPPEDYQTERIVEAAARSSTPDWQDKLVWLETQGFPGSGACQGAASCPDALERLRWLRGRGYPLGHGVALEAARTGNVEVLQYVLSEGIEPSVDCGSWAAGSGSLGALTLLHAHGCHMDFGTVCSAAQGGHLHVVVWLVETLGAALQLGAEVFSSAASSGNLELLRWLRERGCPWDADAIAGAARSGCEEALEWLVEQGCPWPDDDLPYAEAIRNNDLATLDCLKRLGCPWGPPGHLLKECLRYSRPYIAVLSWLLAAGYPMTTEAALEGMQRITVLYGADDLDVRRLWGWMQENLGLQPPQQRR</sequence>
<accession>A0AAD3HIC3</accession>
<dbReference type="GO" id="GO:0004620">
    <property type="term" value="F:phospholipase activity"/>
    <property type="evidence" value="ECO:0007669"/>
    <property type="project" value="TreeGrafter"/>
</dbReference>
<dbReference type="GO" id="GO:0071944">
    <property type="term" value="C:cell periphery"/>
    <property type="evidence" value="ECO:0007669"/>
    <property type="project" value="TreeGrafter"/>
</dbReference>
<dbReference type="InterPro" id="IPR036770">
    <property type="entry name" value="Ankyrin_rpt-contain_sf"/>
</dbReference>
<dbReference type="Proteomes" id="UP001054857">
    <property type="component" value="Unassembled WGS sequence"/>
</dbReference>
<dbReference type="Gene3D" id="1.25.40.20">
    <property type="entry name" value="Ankyrin repeat-containing domain"/>
    <property type="match status" value="2"/>
</dbReference>
<dbReference type="AlphaFoldDB" id="A0AAD3HIC3"/>
<dbReference type="GO" id="GO:0030149">
    <property type="term" value="P:sphingolipid catabolic process"/>
    <property type="evidence" value="ECO:0007669"/>
    <property type="project" value="TreeGrafter"/>
</dbReference>
<dbReference type="SUPFAM" id="SSF48403">
    <property type="entry name" value="Ankyrin repeat"/>
    <property type="match status" value="2"/>
</dbReference>
<name>A0AAD3HIC3_9CHLO</name>
<evidence type="ECO:0000313" key="1">
    <source>
        <dbReference type="EMBL" id="GFR41646.1"/>
    </source>
</evidence>
<dbReference type="PANTHER" id="PTHR12393:SF6">
    <property type="entry name" value="SPHINGOMYELIN PHOSPHODIESTERASE 2"/>
    <property type="match status" value="1"/>
</dbReference>